<keyword evidence="3" id="KW-1185">Reference proteome</keyword>
<evidence type="ECO:0000259" key="1">
    <source>
        <dbReference type="Pfam" id="PF00188"/>
    </source>
</evidence>
<feature type="domain" description="SCP" evidence="1">
    <location>
        <begin position="23"/>
        <end position="130"/>
    </location>
</feature>
<gene>
    <name evidence="2" type="ORF">RPMA_25600</name>
</gene>
<dbReference type="Proteomes" id="UP000682843">
    <property type="component" value="Chromosome"/>
</dbReference>
<sequence>MLAVALAFGPVRLACAEDYAAKISAFRKAHKLSTVTIDGRLNEVARAQAQAMSASGKVSHDVGGAFSVRVAKLKKSKAAENVAAGFLTFSETLKQWEESPGHRANLLMPGARKVGVASVANAKSPYRMFWAMVITD</sequence>
<dbReference type="PANTHER" id="PTHR31157">
    <property type="entry name" value="SCP DOMAIN-CONTAINING PROTEIN"/>
    <property type="match status" value="1"/>
</dbReference>
<evidence type="ECO:0000313" key="3">
    <source>
        <dbReference type="Proteomes" id="UP000682843"/>
    </source>
</evidence>
<dbReference type="Gene3D" id="3.40.33.10">
    <property type="entry name" value="CAP"/>
    <property type="match status" value="1"/>
</dbReference>
<dbReference type="InterPro" id="IPR014044">
    <property type="entry name" value="CAP_dom"/>
</dbReference>
<reference evidence="2 3" key="1">
    <citation type="submission" date="2019-02" db="EMBL/GenBank/DDBJ databases">
        <title>Emended description of the genus Rhodopseudomonas and description of Rhodopseudomonas albus sp. nov., a non-phototrophic, heavy-metal-tolerant bacterium isolated from garden soil.</title>
        <authorList>
            <person name="Bao Z."/>
            <person name="Cao W.W."/>
            <person name="Sato Y."/>
            <person name="Nishizawa T."/>
            <person name="Zhao J."/>
            <person name="Guo Y."/>
            <person name="Ohta H."/>
        </authorList>
    </citation>
    <scope>NUCLEOTIDE SEQUENCE [LARGE SCALE GENOMIC DNA]</scope>
    <source>
        <strain evidence="2 3">SK50-23</strain>
    </source>
</reference>
<dbReference type="EMBL" id="CP036498">
    <property type="protein sequence ID" value="QUS42580.1"/>
    <property type="molecule type" value="Genomic_DNA"/>
</dbReference>
<accession>A0ABX8AJI3</accession>
<organism evidence="2 3">
    <name type="scientific">Tardiphaga alba</name>
    <dbReference type="NCBI Taxonomy" id="340268"/>
    <lineage>
        <taxon>Bacteria</taxon>
        <taxon>Pseudomonadati</taxon>
        <taxon>Pseudomonadota</taxon>
        <taxon>Alphaproteobacteria</taxon>
        <taxon>Hyphomicrobiales</taxon>
        <taxon>Nitrobacteraceae</taxon>
        <taxon>Tardiphaga</taxon>
    </lineage>
</organism>
<dbReference type="Pfam" id="PF00188">
    <property type="entry name" value="CAP"/>
    <property type="match status" value="1"/>
</dbReference>
<dbReference type="PANTHER" id="PTHR31157:SF1">
    <property type="entry name" value="SCP DOMAIN-CONTAINING PROTEIN"/>
    <property type="match status" value="1"/>
</dbReference>
<protein>
    <submittedName>
        <fullName evidence="2">CAP domain-containing protein</fullName>
    </submittedName>
</protein>
<dbReference type="CDD" id="cd05379">
    <property type="entry name" value="CAP_bacterial"/>
    <property type="match status" value="1"/>
</dbReference>
<evidence type="ECO:0000313" key="2">
    <source>
        <dbReference type="EMBL" id="QUS42580.1"/>
    </source>
</evidence>
<proteinExistence type="predicted"/>
<dbReference type="SUPFAM" id="SSF55797">
    <property type="entry name" value="PR-1-like"/>
    <property type="match status" value="1"/>
</dbReference>
<name>A0ABX8AJI3_9BRAD</name>
<dbReference type="InterPro" id="IPR035940">
    <property type="entry name" value="CAP_sf"/>
</dbReference>